<dbReference type="EMBL" id="JANBPW010004215">
    <property type="protein sequence ID" value="KAJ1935529.1"/>
    <property type="molecule type" value="Genomic_DNA"/>
</dbReference>
<organism evidence="1 2">
    <name type="scientific">Linderina macrospora</name>
    <dbReference type="NCBI Taxonomy" id="4868"/>
    <lineage>
        <taxon>Eukaryota</taxon>
        <taxon>Fungi</taxon>
        <taxon>Fungi incertae sedis</taxon>
        <taxon>Zoopagomycota</taxon>
        <taxon>Kickxellomycotina</taxon>
        <taxon>Kickxellomycetes</taxon>
        <taxon>Kickxellales</taxon>
        <taxon>Kickxellaceae</taxon>
        <taxon>Linderina</taxon>
    </lineage>
</organism>
<keyword evidence="2" id="KW-1185">Reference proteome</keyword>
<evidence type="ECO:0000313" key="1">
    <source>
        <dbReference type="EMBL" id="KAJ1935529.1"/>
    </source>
</evidence>
<proteinExistence type="predicted"/>
<sequence length="388" mass="42209">MSLALMENLPEELLIHVLSLLEPSELRRAGRVCRTWRRIVTDDSCWRRAFARTFTQRPFERLMANRMPAKTGTSQGLVTSGRGSTSSWQFEYVSRQRLIKQWQTIGGNGQTRLEYNVRASSIDRLIVSERHGWALAVSMAGKAAIKSMPMTGKVFARDNDTHDIVFALPRVGEAGHRTDQGRVSSVSTTIDRIVWGFDDGLVAITHINKFGGLQDRAISSASHVGPVFDSAGPLDQLAQHRHEWHVAYDIADDDRVVASAGADGDVRVWSNETGALVCVLRGVFGAPLAKVSWAEGSHYVVAASSSGAVFVWDFQAAKIEAAASAAAVQDDSQNMVGRALPMAFEKAPWLTAAPDEYREGRIKPVSVFGIPGATGSEPHSAVTLVGDP</sequence>
<accession>A0ACC1J2Z9</accession>
<comment type="caution">
    <text evidence="1">The sequence shown here is derived from an EMBL/GenBank/DDBJ whole genome shotgun (WGS) entry which is preliminary data.</text>
</comment>
<gene>
    <name evidence="1" type="ORF">FBU59_005354</name>
</gene>
<name>A0ACC1J2Z9_9FUNG</name>
<reference evidence="1" key="1">
    <citation type="submission" date="2022-07" db="EMBL/GenBank/DDBJ databases">
        <title>Phylogenomic reconstructions and comparative analyses of Kickxellomycotina fungi.</title>
        <authorList>
            <person name="Reynolds N.K."/>
            <person name="Stajich J.E."/>
            <person name="Barry K."/>
            <person name="Grigoriev I.V."/>
            <person name="Crous P."/>
            <person name="Smith M.E."/>
        </authorList>
    </citation>
    <scope>NUCLEOTIDE SEQUENCE</scope>
    <source>
        <strain evidence="1">NRRL 5244</strain>
    </source>
</reference>
<protein>
    <submittedName>
        <fullName evidence="1">Uncharacterized protein</fullName>
    </submittedName>
</protein>
<evidence type="ECO:0000313" key="2">
    <source>
        <dbReference type="Proteomes" id="UP001150603"/>
    </source>
</evidence>
<dbReference type="Proteomes" id="UP001150603">
    <property type="component" value="Unassembled WGS sequence"/>
</dbReference>
<feature type="non-terminal residue" evidence="1">
    <location>
        <position position="388"/>
    </location>
</feature>